<dbReference type="STRING" id="658196.A0A397TIF7"/>
<dbReference type="OrthoDB" id="2433898at2759"/>
<evidence type="ECO:0000313" key="3">
    <source>
        <dbReference type="Proteomes" id="UP000265703"/>
    </source>
</evidence>
<dbReference type="PROSITE" id="PS50879">
    <property type="entry name" value="RNASE_H_1"/>
    <property type="match status" value="1"/>
</dbReference>
<sequence>MRPLKRVFKHRLKLPSTTPDNTIHNDIFPSINDLQALQITSHLPIYNYILNCPHLTHIARQLIINSQLDLWLPWWPTLQQLTSINQKNYLPFTTFTKGLIRFAQMGFTFTPTFDTVIRGGTKPIVEAIPFDRHTLKSWKNRLIMFEDQLINPDGIYVKEWKDINVNPYDRSEKIPGRQHSWYQRYIDIKTIGLNKNLITPISINRCHLPSHIPPKISSSYHHYPKNEWSSHWHAPSSQTLFGKTIEQRNDPFSFSMTYIEHWINNPPPSFTRFGTPKKYPPILTTCTGCSLHTPYYRDLRPKCVIMAPTLHLHRIYTRHKDYIHSHIPNIPYKKFVILTSPIQSLKVLTYNFYIHSTGLPSQVLLSRTSLTNDLVNNPHPNAASSFISKMLVGDVNTITRLSIISSSFMNRSEFTFFTDGSVLDIGTKSCKSGLGWLETSNTNNITSFCAKISHHASSTRAEIMAIFTALLTTPPNSQINIHTDSQCSISSFNRIMNPLTSLRWLHKIPNFLIWQAVKHTITSNNLTVHLHKVKAHSNNLFNDAADALAKEGSLLTSAIHLNFKNLPDNSAILTWNNIGPLERPARKWATDLFAAKAFNNLINSPNISSLLHKCVSINIDFNLTKHWLNYNPFPIATSSELSSYISYKIKSSISLLPTCDLLQRNLPSIYLKSPIPCPSCNSTLDSNDHILLCPAYSFHLINVITTHESILPQFLFDKQPIPNNIPLNTIKQWVSALPFFHNIHTSPLQDNLELILISHQYIPLSFDDHFKKKFSKKKHRLSHLLDFLHFLLSDIHKVTWLAHCDARIEWEKTLNITQKSKRSSAKRKSRDGVVSPRTGRPYLLIHLH</sequence>
<dbReference type="CDD" id="cd09276">
    <property type="entry name" value="Rnase_HI_RT_non_LTR"/>
    <property type="match status" value="1"/>
</dbReference>
<evidence type="ECO:0000259" key="1">
    <source>
        <dbReference type="PROSITE" id="PS50879"/>
    </source>
</evidence>
<gene>
    <name evidence="2" type="ORF">C1645_754305</name>
</gene>
<dbReference type="SUPFAM" id="SSF53098">
    <property type="entry name" value="Ribonuclease H-like"/>
    <property type="match status" value="1"/>
</dbReference>
<dbReference type="AlphaFoldDB" id="A0A397TIF7"/>
<comment type="caution">
    <text evidence="2">The sequence shown here is derived from an EMBL/GenBank/DDBJ whole genome shotgun (WGS) entry which is preliminary data.</text>
</comment>
<protein>
    <recommendedName>
        <fullName evidence="1">RNase H type-1 domain-containing protein</fullName>
    </recommendedName>
</protein>
<dbReference type="InterPro" id="IPR036397">
    <property type="entry name" value="RNaseH_sf"/>
</dbReference>
<keyword evidence="3" id="KW-1185">Reference proteome</keyword>
<dbReference type="Pfam" id="PF00075">
    <property type="entry name" value="RNase_H"/>
    <property type="match status" value="1"/>
</dbReference>
<feature type="domain" description="RNase H type-1" evidence="1">
    <location>
        <begin position="410"/>
        <end position="554"/>
    </location>
</feature>
<proteinExistence type="predicted"/>
<dbReference type="GO" id="GO:0004523">
    <property type="term" value="F:RNA-DNA hybrid ribonuclease activity"/>
    <property type="evidence" value="ECO:0007669"/>
    <property type="project" value="InterPro"/>
</dbReference>
<name>A0A397TIF7_9GLOM</name>
<organism evidence="2 3">
    <name type="scientific">Glomus cerebriforme</name>
    <dbReference type="NCBI Taxonomy" id="658196"/>
    <lineage>
        <taxon>Eukaryota</taxon>
        <taxon>Fungi</taxon>
        <taxon>Fungi incertae sedis</taxon>
        <taxon>Mucoromycota</taxon>
        <taxon>Glomeromycotina</taxon>
        <taxon>Glomeromycetes</taxon>
        <taxon>Glomerales</taxon>
        <taxon>Glomeraceae</taxon>
        <taxon>Glomus</taxon>
    </lineage>
</organism>
<dbReference type="EMBL" id="QKYT01000040">
    <property type="protein sequence ID" value="RIA96716.1"/>
    <property type="molecule type" value="Genomic_DNA"/>
</dbReference>
<dbReference type="Proteomes" id="UP000265703">
    <property type="component" value="Unassembled WGS sequence"/>
</dbReference>
<dbReference type="GO" id="GO:0003676">
    <property type="term" value="F:nucleic acid binding"/>
    <property type="evidence" value="ECO:0007669"/>
    <property type="project" value="InterPro"/>
</dbReference>
<accession>A0A397TIF7</accession>
<reference evidence="2 3" key="1">
    <citation type="submission" date="2018-06" db="EMBL/GenBank/DDBJ databases">
        <title>Comparative genomics reveals the genomic features of Rhizophagus irregularis, R. cerebriforme, R. diaphanum and Gigaspora rosea, and their symbiotic lifestyle signature.</title>
        <authorList>
            <person name="Morin E."/>
            <person name="San Clemente H."/>
            <person name="Chen E.C.H."/>
            <person name="De La Providencia I."/>
            <person name="Hainaut M."/>
            <person name="Kuo A."/>
            <person name="Kohler A."/>
            <person name="Murat C."/>
            <person name="Tang N."/>
            <person name="Roy S."/>
            <person name="Loubradou J."/>
            <person name="Henrissat B."/>
            <person name="Grigoriev I.V."/>
            <person name="Corradi N."/>
            <person name="Roux C."/>
            <person name="Martin F.M."/>
        </authorList>
    </citation>
    <scope>NUCLEOTIDE SEQUENCE [LARGE SCALE GENOMIC DNA]</scope>
    <source>
        <strain evidence="2 3">DAOM 227022</strain>
    </source>
</reference>
<evidence type="ECO:0000313" key="2">
    <source>
        <dbReference type="EMBL" id="RIA96716.1"/>
    </source>
</evidence>
<dbReference type="InterPro" id="IPR002156">
    <property type="entry name" value="RNaseH_domain"/>
</dbReference>
<dbReference type="InterPro" id="IPR012337">
    <property type="entry name" value="RNaseH-like_sf"/>
</dbReference>
<dbReference type="Gene3D" id="3.30.420.10">
    <property type="entry name" value="Ribonuclease H-like superfamily/Ribonuclease H"/>
    <property type="match status" value="1"/>
</dbReference>